<gene>
    <name evidence="19" type="primary">LOC102808553</name>
</gene>
<keyword evidence="7" id="KW-0735">Signal-anchor</keyword>
<reference evidence="19" key="1">
    <citation type="submission" date="2025-08" db="UniProtKB">
        <authorList>
            <consortium name="RefSeq"/>
        </authorList>
    </citation>
    <scope>IDENTIFICATION</scope>
    <source>
        <tissue evidence="19">Testes</tissue>
    </source>
</reference>
<dbReference type="Pfam" id="PF00777">
    <property type="entry name" value="Glyco_transf_29"/>
    <property type="match status" value="1"/>
</dbReference>
<keyword evidence="10 17" id="KW-0472">Membrane</keyword>
<proteinExistence type="inferred from homology"/>
<name>A0ABM0M2H1_SACKO</name>
<feature type="transmembrane region" description="Helical" evidence="17">
    <location>
        <begin position="7"/>
        <end position="28"/>
    </location>
</feature>
<keyword evidence="4" id="KW-0328">Glycosyltransferase</keyword>
<keyword evidence="9" id="KW-0333">Golgi apparatus</keyword>
<evidence type="ECO:0000256" key="9">
    <source>
        <dbReference type="ARBA" id="ARBA00023034"/>
    </source>
</evidence>
<dbReference type="RefSeq" id="XP_006814212.1">
    <property type="nucleotide sequence ID" value="XM_006814149.1"/>
</dbReference>
<comment type="catalytic activity">
    <reaction evidence="15">
        <text>a 3-O-[N-acetyl-alpha-neuraminyl-(2-&gt;3)-beta-D-galactosyl-(1-&gt;3)-N-acetyl-alpha-D-galactosaminyl]-L-threonyl-[protein] + CMP-N-acetyl-beta-neuraminate = a 3-O-{alpha-Neu5Ac-(2-&gt;3)-beta-D-Gal-(1-&gt;3)-[alpha-Neu5Ac-(2-&gt;6)]-alpha-D-GalNAc}-L-threonyl-[protein] + CMP + H(+)</text>
        <dbReference type="Rhea" id="RHEA:81659"/>
        <dbReference type="Rhea" id="RHEA-COMP:14417"/>
        <dbReference type="Rhea" id="RHEA-COMP:16763"/>
        <dbReference type="ChEBI" id="CHEBI:15378"/>
        <dbReference type="ChEBI" id="CHEBI:57812"/>
        <dbReference type="ChEBI" id="CHEBI:60377"/>
        <dbReference type="ChEBI" id="CHEBI:139598"/>
        <dbReference type="ChEBI" id="CHEBI:156398"/>
    </reaction>
    <physiologicalReaction direction="left-to-right" evidence="15">
        <dbReference type="Rhea" id="RHEA:81660"/>
    </physiologicalReaction>
</comment>
<organism evidence="18 19">
    <name type="scientific">Saccoglossus kowalevskii</name>
    <name type="common">Acorn worm</name>
    <dbReference type="NCBI Taxonomy" id="10224"/>
    <lineage>
        <taxon>Eukaryota</taxon>
        <taxon>Metazoa</taxon>
        <taxon>Hemichordata</taxon>
        <taxon>Enteropneusta</taxon>
        <taxon>Harrimaniidae</taxon>
        <taxon>Saccoglossus</taxon>
    </lineage>
</organism>
<evidence type="ECO:0000256" key="4">
    <source>
        <dbReference type="ARBA" id="ARBA00022676"/>
    </source>
</evidence>
<dbReference type="Proteomes" id="UP000694865">
    <property type="component" value="Unplaced"/>
</dbReference>
<keyword evidence="6 17" id="KW-0812">Transmembrane</keyword>
<comment type="similarity">
    <text evidence="3">Belongs to the glycosyltransferase 29 family.</text>
</comment>
<evidence type="ECO:0000256" key="2">
    <source>
        <dbReference type="ARBA" id="ARBA00004922"/>
    </source>
</evidence>
<keyword evidence="18" id="KW-1185">Reference proteome</keyword>
<comment type="pathway">
    <text evidence="2">Protein modification; protein glycosylation.</text>
</comment>
<evidence type="ECO:0000256" key="7">
    <source>
        <dbReference type="ARBA" id="ARBA00022968"/>
    </source>
</evidence>
<keyword evidence="5" id="KW-0808">Transferase</keyword>
<comment type="catalytic activity">
    <reaction evidence="13">
        <text>a beta-D-galactosyl-(1-&gt;3)-N-acetyl-alpha-D-galactosaminyl derivative + CMP-N-acetyl-beta-neuraminate = a beta-D-galactosyl-(1-&gt;3)-[N-acetyl-alpha-neuraminyl-(2-&gt;6)]-N-acetyl-alpha-D-galactosaminyl derivative + CMP + H(+)</text>
        <dbReference type="Rhea" id="RHEA:11136"/>
        <dbReference type="ChEBI" id="CHEBI:15378"/>
        <dbReference type="ChEBI" id="CHEBI:57812"/>
        <dbReference type="ChEBI" id="CHEBI:60377"/>
        <dbReference type="ChEBI" id="CHEBI:133470"/>
        <dbReference type="ChEBI" id="CHEBI:140764"/>
        <dbReference type="EC" id="2.4.3.3"/>
    </reaction>
    <physiologicalReaction direction="left-to-right" evidence="13">
        <dbReference type="Rhea" id="RHEA:11137"/>
    </physiologicalReaction>
</comment>
<evidence type="ECO:0000256" key="1">
    <source>
        <dbReference type="ARBA" id="ARBA00004323"/>
    </source>
</evidence>
<dbReference type="InterPro" id="IPR038578">
    <property type="entry name" value="GT29-like_sf"/>
</dbReference>
<dbReference type="InterPro" id="IPR001675">
    <property type="entry name" value="Glyco_trans_29"/>
</dbReference>
<evidence type="ECO:0000256" key="3">
    <source>
        <dbReference type="ARBA" id="ARBA00006003"/>
    </source>
</evidence>
<evidence type="ECO:0000313" key="19">
    <source>
        <dbReference type="RefSeq" id="XP_006814212.1"/>
    </source>
</evidence>
<evidence type="ECO:0000256" key="6">
    <source>
        <dbReference type="ARBA" id="ARBA00022692"/>
    </source>
</evidence>
<keyword evidence="11" id="KW-1015">Disulfide bond</keyword>
<dbReference type="GeneID" id="102808553"/>
<protein>
    <recommendedName>
        <fullName evidence="14">alpha-N-acetylgalactosaminide alpha-2,6-sialyltransferase</fullName>
        <ecNumber evidence="14">2.4.3.3</ecNumber>
    </recommendedName>
</protein>
<dbReference type="PANTHER" id="PTHR45941:SF8">
    <property type="entry name" value="ALPHA-N-ACETYLGALACTOSAMINIDE ALPHA-2,6-SIALYLTRANSFERASE 1-LIKE"/>
    <property type="match status" value="1"/>
</dbReference>
<evidence type="ECO:0000256" key="14">
    <source>
        <dbReference type="ARBA" id="ARBA00039109"/>
    </source>
</evidence>
<evidence type="ECO:0000256" key="12">
    <source>
        <dbReference type="ARBA" id="ARBA00023180"/>
    </source>
</evidence>
<evidence type="ECO:0000256" key="5">
    <source>
        <dbReference type="ARBA" id="ARBA00022679"/>
    </source>
</evidence>
<evidence type="ECO:0000256" key="10">
    <source>
        <dbReference type="ARBA" id="ARBA00023136"/>
    </source>
</evidence>
<accession>A0ABM0M2H1</accession>
<dbReference type="PANTHER" id="PTHR45941">
    <property type="entry name" value="ALPHA-N-ACETYLGALACTOSAMINIDE ALPHA-2,6-SIALYLTRANSFERASE 2-LIKE-RELATED"/>
    <property type="match status" value="1"/>
</dbReference>
<evidence type="ECO:0000256" key="8">
    <source>
        <dbReference type="ARBA" id="ARBA00022989"/>
    </source>
</evidence>
<evidence type="ECO:0000256" key="15">
    <source>
        <dbReference type="ARBA" id="ARBA00050664"/>
    </source>
</evidence>
<dbReference type="Gene3D" id="3.90.1480.20">
    <property type="entry name" value="Glycosyl transferase family 29"/>
    <property type="match status" value="1"/>
</dbReference>
<evidence type="ECO:0000313" key="18">
    <source>
        <dbReference type="Proteomes" id="UP000694865"/>
    </source>
</evidence>
<evidence type="ECO:0000256" key="13">
    <source>
        <dbReference type="ARBA" id="ARBA00036348"/>
    </source>
</evidence>
<sequence>MFRTRRLYRPVLLLAMAMGCCVMGYMLVLHQDASSVHSLMNIPENIHNFQEYQRVHEKDALHIDSSNNDKIEQIASLLGVDVNLNHEADVSNKILQIELLLDKFRTQGDDKQAGNVLKEIQSVLQFSSNDRTNNNITSVNKTVAVEEKVSAESILENIENLLEQPVVPPPPIPKVKLDIKPYIKEPNFKPSICSKTVTKYAEKSAWFKSRHIPDIKIFMDKYDVNNFTNYYKLSHYGLPFGIKGVDRKVLAQVLNNPNFTNPNLFPNTRPNCVRCAVVGCGGVLNGSNAGEEIDGHDFVFRLNRALTKGKFGKDTGVRTSFYTFFPESQYTKEVQDQTNAKFIYVNFKKYDVDYANNMLRGVKSPPMISYARNKTWYPPKPLLNVQNL</sequence>
<dbReference type="PROSITE" id="PS51257">
    <property type="entry name" value="PROKAR_LIPOPROTEIN"/>
    <property type="match status" value="1"/>
</dbReference>
<dbReference type="EC" id="2.4.3.3" evidence="14"/>
<comment type="catalytic activity">
    <reaction evidence="16">
        <text>a 3-O-[N-acetyl-alpha-D-galactosaminyl]-L-threonyl-[protein] + CMP-N-acetyl-beta-neuraminate = a 3-O-[N-acetyl-alpha-neuraminosyl-(2-&gt;6)-N-acetyl-alpha-D-galactosaminyl]-L-threonyl-[protein] + CMP + H(+)</text>
        <dbReference type="Rhea" id="RHEA:81643"/>
        <dbReference type="Rhea" id="RHEA-COMP:11689"/>
        <dbReference type="Rhea" id="RHEA-COMP:19720"/>
        <dbReference type="ChEBI" id="CHEBI:15378"/>
        <dbReference type="ChEBI" id="CHEBI:57812"/>
        <dbReference type="ChEBI" id="CHEBI:60377"/>
        <dbReference type="ChEBI" id="CHEBI:87075"/>
        <dbReference type="ChEBI" id="CHEBI:231970"/>
    </reaction>
    <physiologicalReaction direction="left-to-right" evidence="16">
        <dbReference type="Rhea" id="RHEA:81644"/>
    </physiologicalReaction>
</comment>
<evidence type="ECO:0000256" key="17">
    <source>
        <dbReference type="SAM" id="Phobius"/>
    </source>
</evidence>
<keyword evidence="12" id="KW-0325">Glycoprotein</keyword>
<evidence type="ECO:0000256" key="11">
    <source>
        <dbReference type="ARBA" id="ARBA00023157"/>
    </source>
</evidence>
<keyword evidence="8 17" id="KW-1133">Transmembrane helix</keyword>
<comment type="subcellular location">
    <subcellularLocation>
        <location evidence="1">Golgi apparatus membrane</location>
        <topology evidence="1">Single-pass type II membrane protein</topology>
    </subcellularLocation>
</comment>
<evidence type="ECO:0000256" key="16">
    <source>
        <dbReference type="ARBA" id="ARBA00052285"/>
    </source>
</evidence>